<proteinExistence type="predicted"/>
<dbReference type="PROSITE" id="PS51257">
    <property type="entry name" value="PROKAR_LIPOPROTEIN"/>
    <property type="match status" value="1"/>
</dbReference>
<name>A0A1Y1Z0E4_9PLEO</name>
<dbReference type="AlphaFoldDB" id="A0A1Y1Z0E4"/>
<reference evidence="1 2" key="1">
    <citation type="submission" date="2016-07" db="EMBL/GenBank/DDBJ databases">
        <title>Pervasive Adenine N6-methylation of Active Genes in Fungi.</title>
        <authorList>
            <consortium name="DOE Joint Genome Institute"/>
            <person name="Mondo S.J."/>
            <person name="Dannebaum R.O."/>
            <person name="Kuo R.C."/>
            <person name="Labutti K."/>
            <person name="Haridas S."/>
            <person name="Kuo A."/>
            <person name="Salamov A."/>
            <person name="Ahrendt S.R."/>
            <person name="Lipzen A."/>
            <person name="Sullivan W."/>
            <person name="Andreopoulos W.B."/>
            <person name="Clum A."/>
            <person name="Lindquist E."/>
            <person name="Daum C."/>
            <person name="Ramamoorthy G.K."/>
            <person name="Gryganskyi A."/>
            <person name="Culley D."/>
            <person name="Magnuson J.K."/>
            <person name="James T.Y."/>
            <person name="O'Malley M.A."/>
            <person name="Stajich J.E."/>
            <person name="Spatafora J.W."/>
            <person name="Visel A."/>
            <person name="Grigoriev I.V."/>
        </authorList>
    </citation>
    <scope>NUCLEOTIDE SEQUENCE [LARGE SCALE GENOMIC DNA]</scope>
    <source>
        <strain evidence="1 2">CBS 115471</strain>
    </source>
</reference>
<dbReference type="Proteomes" id="UP000193144">
    <property type="component" value="Unassembled WGS sequence"/>
</dbReference>
<dbReference type="EMBL" id="MCFA01000144">
    <property type="protein sequence ID" value="ORY03656.1"/>
    <property type="molecule type" value="Genomic_DNA"/>
</dbReference>
<organism evidence="1 2">
    <name type="scientific">Clohesyomyces aquaticus</name>
    <dbReference type="NCBI Taxonomy" id="1231657"/>
    <lineage>
        <taxon>Eukaryota</taxon>
        <taxon>Fungi</taxon>
        <taxon>Dikarya</taxon>
        <taxon>Ascomycota</taxon>
        <taxon>Pezizomycotina</taxon>
        <taxon>Dothideomycetes</taxon>
        <taxon>Pleosporomycetidae</taxon>
        <taxon>Pleosporales</taxon>
        <taxon>Lindgomycetaceae</taxon>
        <taxon>Clohesyomyces</taxon>
    </lineage>
</organism>
<protein>
    <submittedName>
        <fullName evidence="1">Uncharacterized protein</fullName>
    </submittedName>
</protein>
<gene>
    <name evidence="1" type="ORF">BCR34DRAFT_69004</name>
</gene>
<accession>A0A1Y1Z0E4</accession>
<sequence>MKHPNRSATTALSGAGCRQWQGFRRQLSNNAAGTAGESSKVIDLSSCGRHVRPARVNFFPFQACRGSPSIFVTAAPSQLSCTISNAAFRACRCHLLAATLSSYPRAGFDSVALRPPLIDT</sequence>
<comment type="caution">
    <text evidence="1">The sequence shown here is derived from an EMBL/GenBank/DDBJ whole genome shotgun (WGS) entry which is preliminary data.</text>
</comment>
<evidence type="ECO:0000313" key="1">
    <source>
        <dbReference type="EMBL" id="ORY03656.1"/>
    </source>
</evidence>
<keyword evidence="2" id="KW-1185">Reference proteome</keyword>
<evidence type="ECO:0000313" key="2">
    <source>
        <dbReference type="Proteomes" id="UP000193144"/>
    </source>
</evidence>